<dbReference type="EMBL" id="JAOCDZ010000031">
    <property type="protein sequence ID" value="MDH0739910.1"/>
    <property type="molecule type" value="Genomic_DNA"/>
</dbReference>
<dbReference type="RefSeq" id="WP_279997420.1">
    <property type="nucleotide sequence ID" value="NZ_JAOCDZ010000031.1"/>
</dbReference>
<gene>
    <name evidence="1" type="ORF">N5D93_29205</name>
</gene>
<sequence>MKRIDFSKLRESDIPLTTGVENNSGVMHVTRRDVCQAMLYVANGSVVDSTGDAVHARTRCRRLE</sequence>
<evidence type="ECO:0000313" key="2">
    <source>
        <dbReference type="Proteomes" id="UP001161094"/>
    </source>
</evidence>
<organism evidence="1 2">
    <name type="scientific">Achromobacter spanius</name>
    <dbReference type="NCBI Taxonomy" id="217203"/>
    <lineage>
        <taxon>Bacteria</taxon>
        <taxon>Pseudomonadati</taxon>
        <taxon>Pseudomonadota</taxon>
        <taxon>Betaproteobacteria</taxon>
        <taxon>Burkholderiales</taxon>
        <taxon>Alcaligenaceae</taxon>
        <taxon>Achromobacter</taxon>
    </lineage>
</organism>
<name>A0AA42LUM4_9BURK</name>
<proteinExistence type="predicted"/>
<protein>
    <submittedName>
        <fullName evidence="1">Uncharacterized protein</fullName>
    </submittedName>
</protein>
<evidence type="ECO:0000313" key="1">
    <source>
        <dbReference type="EMBL" id="MDH0739910.1"/>
    </source>
</evidence>
<comment type="caution">
    <text evidence="1">The sequence shown here is derived from an EMBL/GenBank/DDBJ whole genome shotgun (WGS) entry which is preliminary data.</text>
</comment>
<dbReference type="Proteomes" id="UP001161094">
    <property type="component" value="Unassembled WGS sequence"/>
</dbReference>
<reference evidence="1" key="1">
    <citation type="submission" date="2022-09" db="EMBL/GenBank/DDBJ databases">
        <title>Intensive care unit water sources are persistently colonized with multi-drug resistant bacteria and are the site of extensive horizontal gene transfer of antibiotic resistance genes.</title>
        <authorList>
            <person name="Diorio-Toth L."/>
        </authorList>
    </citation>
    <scope>NUCLEOTIDE SEQUENCE</scope>
    <source>
        <strain evidence="1">GD03843</strain>
    </source>
</reference>
<accession>A0AA42LUM4</accession>
<dbReference type="AlphaFoldDB" id="A0AA42LUM4"/>